<comment type="caution">
    <text evidence="2">The sequence shown here is derived from an EMBL/GenBank/DDBJ whole genome shotgun (WGS) entry which is preliminary data.</text>
</comment>
<keyword evidence="3" id="KW-1185">Reference proteome</keyword>
<accession>A0A369W3N8</accession>
<name>A0A369W3N8_9HYPH</name>
<dbReference type="Gene3D" id="3.40.470.10">
    <property type="entry name" value="Uracil-DNA glycosylase-like domain"/>
    <property type="match status" value="1"/>
</dbReference>
<dbReference type="SMART" id="SM00987">
    <property type="entry name" value="UreE_C"/>
    <property type="match status" value="1"/>
</dbReference>
<sequence length="202" mass="22408">MSEQSLKLDALRSRIAACRLCAEALPHPPRPVVQAGSGARILVIGQAPGRKVHLSGMPWDDASGDRLRAWMGLAKPAFYDPQRLAIMPMGFCYPGVGAKGNGDNPPMRLCAPTWHSELISLLPEVRLTLLIGHHAQAYYLPKPLKSMTEAVRSFDGSSPLMPLPHPSWRVVRWMRDNPWFEAHTLPLLRRRVADAIGENALR</sequence>
<evidence type="ECO:0000259" key="1">
    <source>
        <dbReference type="SMART" id="SM00986"/>
    </source>
</evidence>
<dbReference type="PANTHER" id="PTHR42160">
    <property type="entry name" value="URACIL-DNA GLYCOSYLASE SUPERFAMILY PROTEIN"/>
    <property type="match status" value="1"/>
</dbReference>
<dbReference type="InterPro" id="IPR005122">
    <property type="entry name" value="Uracil-DNA_glycosylase-like"/>
</dbReference>
<dbReference type="Pfam" id="PF03167">
    <property type="entry name" value="UDG"/>
    <property type="match status" value="1"/>
</dbReference>
<protein>
    <submittedName>
        <fullName evidence="2">Uracil-DNA glycosylase family protein</fullName>
    </submittedName>
</protein>
<dbReference type="OrthoDB" id="9789139at2"/>
<dbReference type="RefSeq" id="WP_114645909.1">
    <property type="nucleotide sequence ID" value="NZ_QQNH01000010.1"/>
</dbReference>
<dbReference type="PANTHER" id="PTHR42160:SF1">
    <property type="entry name" value="URACIL-DNA GLYCOSYLASE SUPERFAMILY PROTEIN"/>
    <property type="match status" value="1"/>
</dbReference>
<dbReference type="InterPro" id="IPR036895">
    <property type="entry name" value="Uracil-DNA_glycosylase-like_sf"/>
</dbReference>
<organism evidence="2 3">
    <name type="scientific">Pelagibacterium lacus</name>
    <dbReference type="NCBI Taxonomy" id="2282655"/>
    <lineage>
        <taxon>Bacteria</taxon>
        <taxon>Pseudomonadati</taxon>
        <taxon>Pseudomonadota</taxon>
        <taxon>Alphaproteobacteria</taxon>
        <taxon>Hyphomicrobiales</taxon>
        <taxon>Devosiaceae</taxon>
        <taxon>Pelagibacterium</taxon>
    </lineage>
</organism>
<reference evidence="3" key="1">
    <citation type="submission" date="2018-07" db="EMBL/GenBank/DDBJ databases">
        <authorList>
            <person name="Liu B.-T."/>
            <person name="Du Z."/>
        </authorList>
    </citation>
    <scope>NUCLEOTIDE SEQUENCE [LARGE SCALE GENOMIC DNA]</scope>
    <source>
        <strain evidence="3">XYN52</strain>
    </source>
</reference>
<dbReference type="Proteomes" id="UP000253759">
    <property type="component" value="Unassembled WGS sequence"/>
</dbReference>
<dbReference type="EMBL" id="QQNH01000010">
    <property type="protein sequence ID" value="RDE08943.1"/>
    <property type="molecule type" value="Genomic_DNA"/>
</dbReference>
<dbReference type="SMART" id="SM00986">
    <property type="entry name" value="UDG"/>
    <property type="match status" value="1"/>
</dbReference>
<evidence type="ECO:0000313" key="3">
    <source>
        <dbReference type="Proteomes" id="UP000253759"/>
    </source>
</evidence>
<dbReference type="AlphaFoldDB" id="A0A369W3N8"/>
<evidence type="ECO:0000313" key="2">
    <source>
        <dbReference type="EMBL" id="RDE08943.1"/>
    </source>
</evidence>
<proteinExistence type="predicted"/>
<gene>
    <name evidence="2" type="ORF">DVH29_09050</name>
</gene>
<dbReference type="InterPro" id="IPR047124">
    <property type="entry name" value="HI_0220.2"/>
</dbReference>
<dbReference type="CDD" id="cd10033">
    <property type="entry name" value="UDG_like"/>
    <property type="match status" value="1"/>
</dbReference>
<dbReference type="SUPFAM" id="SSF52141">
    <property type="entry name" value="Uracil-DNA glycosylase-like"/>
    <property type="match status" value="1"/>
</dbReference>
<feature type="domain" description="Uracil-DNA glycosylase-like" evidence="1">
    <location>
        <begin position="32"/>
        <end position="189"/>
    </location>
</feature>